<reference evidence="3" key="1">
    <citation type="journal article" date="2005" name="Nature">
        <title>The map-based sequence of the rice genome.</title>
        <authorList>
            <consortium name="International rice genome sequencing project (IRGSP)"/>
            <person name="Matsumoto T."/>
            <person name="Wu J."/>
            <person name="Kanamori H."/>
            <person name="Katayose Y."/>
            <person name="Fujisawa M."/>
            <person name="Namiki N."/>
            <person name="Mizuno H."/>
            <person name="Yamamoto K."/>
            <person name="Antonio B.A."/>
            <person name="Baba T."/>
            <person name="Sakata K."/>
            <person name="Nagamura Y."/>
            <person name="Aoki H."/>
            <person name="Arikawa K."/>
            <person name="Arita K."/>
            <person name="Bito T."/>
            <person name="Chiden Y."/>
            <person name="Fujitsuka N."/>
            <person name="Fukunaka R."/>
            <person name="Hamada M."/>
            <person name="Harada C."/>
            <person name="Hayashi A."/>
            <person name="Hijishita S."/>
            <person name="Honda M."/>
            <person name="Hosokawa S."/>
            <person name="Ichikawa Y."/>
            <person name="Idonuma A."/>
            <person name="Iijima M."/>
            <person name="Ikeda M."/>
            <person name="Ikeno M."/>
            <person name="Ito K."/>
            <person name="Ito S."/>
            <person name="Ito T."/>
            <person name="Ito Y."/>
            <person name="Ito Y."/>
            <person name="Iwabuchi A."/>
            <person name="Kamiya K."/>
            <person name="Karasawa W."/>
            <person name="Kurita K."/>
            <person name="Katagiri S."/>
            <person name="Kikuta A."/>
            <person name="Kobayashi H."/>
            <person name="Kobayashi N."/>
            <person name="Machita K."/>
            <person name="Maehara T."/>
            <person name="Masukawa M."/>
            <person name="Mizubayashi T."/>
            <person name="Mukai Y."/>
            <person name="Nagasaki H."/>
            <person name="Nagata Y."/>
            <person name="Naito S."/>
            <person name="Nakashima M."/>
            <person name="Nakama Y."/>
            <person name="Nakamichi Y."/>
            <person name="Nakamura M."/>
            <person name="Meguro A."/>
            <person name="Negishi M."/>
            <person name="Ohta I."/>
            <person name="Ohta T."/>
            <person name="Okamoto M."/>
            <person name="Ono N."/>
            <person name="Saji S."/>
            <person name="Sakaguchi M."/>
            <person name="Sakai K."/>
            <person name="Shibata M."/>
            <person name="Shimokawa T."/>
            <person name="Song J."/>
            <person name="Takazaki Y."/>
            <person name="Terasawa K."/>
            <person name="Tsugane M."/>
            <person name="Tsuji K."/>
            <person name="Ueda S."/>
            <person name="Waki K."/>
            <person name="Yamagata H."/>
            <person name="Yamamoto M."/>
            <person name="Yamamoto S."/>
            <person name="Yamane H."/>
            <person name="Yoshiki S."/>
            <person name="Yoshihara R."/>
            <person name="Yukawa K."/>
            <person name="Zhong H."/>
            <person name="Yano M."/>
            <person name="Yuan Q."/>
            <person name="Ouyang S."/>
            <person name="Liu J."/>
            <person name="Jones K.M."/>
            <person name="Gansberger K."/>
            <person name="Moffat K."/>
            <person name="Hill J."/>
            <person name="Bera J."/>
            <person name="Fadrosh D."/>
            <person name="Jin S."/>
            <person name="Johri S."/>
            <person name="Kim M."/>
            <person name="Overton L."/>
            <person name="Reardon M."/>
            <person name="Tsitrin T."/>
            <person name="Vuong H."/>
            <person name="Weaver B."/>
            <person name="Ciecko A."/>
            <person name="Tallon L."/>
            <person name="Jackson J."/>
            <person name="Pai G."/>
            <person name="Aken S.V."/>
            <person name="Utterback T."/>
            <person name="Reidmuller S."/>
            <person name="Feldblyum T."/>
            <person name="Hsiao J."/>
            <person name="Zismann V."/>
            <person name="Iobst S."/>
            <person name="de Vazeille A.R."/>
            <person name="Buell C.R."/>
            <person name="Ying K."/>
            <person name="Li Y."/>
            <person name="Lu T."/>
            <person name="Huang Y."/>
            <person name="Zhao Q."/>
            <person name="Feng Q."/>
            <person name="Zhang L."/>
            <person name="Zhu J."/>
            <person name="Weng Q."/>
            <person name="Mu J."/>
            <person name="Lu Y."/>
            <person name="Fan D."/>
            <person name="Liu Y."/>
            <person name="Guan J."/>
            <person name="Zhang Y."/>
            <person name="Yu S."/>
            <person name="Liu X."/>
            <person name="Zhang Y."/>
            <person name="Hong G."/>
            <person name="Han B."/>
            <person name="Choisne N."/>
            <person name="Demange N."/>
            <person name="Orjeda G."/>
            <person name="Samain S."/>
            <person name="Cattolico L."/>
            <person name="Pelletier E."/>
            <person name="Couloux A."/>
            <person name="Segurens B."/>
            <person name="Wincker P."/>
            <person name="D'Hont A."/>
            <person name="Scarpelli C."/>
            <person name="Weissenbach J."/>
            <person name="Salanoubat M."/>
            <person name="Quetier F."/>
            <person name="Yu Y."/>
            <person name="Kim H.R."/>
            <person name="Rambo T."/>
            <person name="Currie J."/>
            <person name="Collura K."/>
            <person name="Luo M."/>
            <person name="Yang T."/>
            <person name="Ammiraju J.S.S."/>
            <person name="Engler F."/>
            <person name="Soderlund C."/>
            <person name="Wing R.A."/>
            <person name="Palmer L.E."/>
            <person name="de la Bastide M."/>
            <person name="Spiegel L."/>
            <person name="Nascimento L."/>
            <person name="Zutavern T."/>
            <person name="O'Shaughnessy A."/>
            <person name="Dike S."/>
            <person name="Dedhia N."/>
            <person name="Preston R."/>
            <person name="Balija V."/>
            <person name="McCombie W.R."/>
            <person name="Chow T."/>
            <person name="Chen H."/>
            <person name="Chung M."/>
            <person name="Chen C."/>
            <person name="Shaw J."/>
            <person name="Wu H."/>
            <person name="Hsiao K."/>
            <person name="Chao Y."/>
            <person name="Chu M."/>
            <person name="Cheng C."/>
            <person name="Hour A."/>
            <person name="Lee P."/>
            <person name="Lin S."/>
            <person name="Lin Y."/>
            <person name="Liou J."/>
            <person name="Liu S."/>
            <person name="Hsing Y."/>
            <person name="Raghuvanshi S."/>
            <person name="Mohanty A."/>
            <person name="Bharti A.K."/>
            <person name="Gaur A."/>
            <person name="Gupta V."/>
            <person name="Kumar D."/>
            <person name="Ravi V."/>
            <person name="Vij S."/>
            <person name="Kapur A."/>
            <person name="Khurana P."/>
            <person name="Khurana P."/>
            <person name="Khurana J.P."/>
            <person name="Tyagi A.K."/>
            <person name="Gaikwad K."/>
            <person name="Singh A."/>
            <person name="Dalal V."/>
            <person name="Srivastava S."/>
            <person name="Dixit A."/>
            <person name="Pal A.K."/>
            <person name="Ghazi I.A."/>
            <person name="Yadav M."/>
            <person name="Pandit A."/>
            <person name="Bhargava A."/>
            <person name="Sureshbabu K."/>
            <person name="Batra K."/>
            <person name="Sharma T.R."/>
            <person name="Mohapatra T."/>
            <person name="Singh N.K."/>
            <person name="Messing J."/>
            <person name="Nelson A.B."/>
            <person name="Fuks G."/>
            <person name="Kavchok S."/>
            <person name="Keizer G."/>
            <person name="Linton E."/>
            <person name="Llaca V."/>
            <person name="Song R."/>
            <person name="Tanyolac B."/>
            <person name="Young S."/>
            <person name="Ho-Il K."/>
            <person name="Hahn J.H."/>
            <person name="Sangsakoo G."/>
            <person name="Vanavichit A."/>
            <person name="de Mattos Luiz.A.T."/>
            <person name="Zimmer P.D."/>
            <person name="Malone G."/>
            <person name="Dellagostin O."/>
            <person name="de Oliveira A.C."/>
            <person name="Bevan M."/>
            <person name="Bancroft I."/>
            <person name="Minx P."/>
            <person name="Cordum H."/>
            <person name="Wilson R."/>
            <person name="Cheng Z."/>
            <person name="Jin W."/>
            <person name="Jiang J."/>
            <person name="Leong S.A."/>
            <person name="Iwama H."/>
            <person name="Gojobori T."/>
            <person name="Itoh T."/>
            <person name="Niimura Y."/>
            <person name="Fujii Y."/>
            <person name="Habara T."/>
            <person name="Sakai H."/>
            <person name="Sato Y."/>
            <person name="Wilson G."/>
            <person name="Kumar K."/>
            <person name="McCouch S."/>
            <person name="Juretic N."/>
            <person name="Hoen D."/>
            <person name="Wright S."/>
            <person name="Bruskiewich R."/>
            <person name="Bureau T."/>
            <person name="Miyao A."/>
            <person name="Hirochika H."/>
            <person name="Nishikawa T."/>
            <person name="Kadowaki K."/>
            <person name="Sugiura M."/>
            <person name="Burr B."/>
            <person name="Sasaki T."/>
        </authorList>
    </citation>
    <scope>NUCLEOTIDE SEQUENCE [LARGE SCALE GENOMIC DNA]</scope>
    <source>
        <strain evidence="3">cv. Nipponbare</strain>
    </source>
</reference>
<evidence type="ECO:0000313" key="3">
    <source>
        <dbReference type="Proteomes" id="UP000059680"/>
    </source>
</evidence>
<feature type="compositionally biased region" description="Basic residues" evidence="1">
    <location>
        <begin position="29"/>
        <end position="43"/>
    </location>
</feature>
<feature type="non-terminal residue" evidence="2">
    <location>
        <position position="1"/>
    </location>
</feature>
<reference evidence="2 3" key="2">
    <citation type="journal article" date="2013" name="Plant Cell Physiol.">
        <title>Rice Annotation Project Database (RAP-DB): an integrative and interactive database for rice genomics.</title>
        <authorList>
            <person name="Sakai H."/>
            <person name="Lee S.S."/>
            <person name="Tanaka T."/>
            <person name="Numa H."/>
            <person name="Kim J."/>
            <person name="Kawahara Y."/>
            <person name="Wakimoto H."/>
            <person name="Yang C.C."/>
            <person name="Iwamoto M."/>
            <person name="Abe T."/>
            <person name="Yamada Y."/>
            <person name="Muto A."/>
            <person name="Inokuchi H."/>
            <person name="Ikemura T."/>
            <person name="Matsumoto T."/>
            <person name="Sasaki T."/>
            <person name="Itoh T."/>
        </authorList>
    </citation>
    <scope>NUCLEOTIDE SEQUENCE [LARGE SCALE GENOMIC DNA]</scope>
    <source>
        <strain evidence="3">cv. Nipponbare</strain>
    </source>
</reference>
<gene>
    <name evidence="2" type="ordered locus">Os05g0388151</name>
    <name evidence="2" type="ORF">OSNPB_050388151</name>
</gene>
<dbReference type="PANTHER" id="PTHR46758:SF18">
    <property type="entry name" value="OS04G0385600 PROTEIN"/>
    <property type="match status" value="1"/>
</dbReference>
<dbReference type="EMBL" id="AP014961">
    <property type="protein sequence ID" value="BAS93823.1"/>
    <property type="molecule type" value="Genomic_DNA"/>
</dbReference>
<keyword evidence="3" id="KW-1185">Reference proteome</keyword>
<name>A0A0P0WM36_ORYSJ</name>
<dbReference type="InParanoid" id="A0A0P0WM36"/>
<dbReference type="PaxDb" id="39947-A0A0P0WM36"/>
<dbReference type="Gramene" id="Os05t0388151-00">
    <property type="protein sequence ID" value="Os05t0388151-00"/>
    <property type="gene ID" value="Os05g0388151"/>
</dbReference>
<evidence type="ECO:0000313" key="2">
    <source>
        <dbReference type="EMBL" id="BAS93823.1"/>
    </source>
</evidence>
<dbReference type="STRING" id="39947.A0A0P0WM36"/>
<dbReference type="PANTHER" id="PTHR46758">
    <property type="entry name" value="MYND DOMAIN-CONTAINING"/>
    <property type="match status" value="1"/>
</dbReference>
<dbReference type="Proteomes" id="UP000059680">
    <property type="component" value="Chromosome 5"/>
</dbReference>
<organism evidence="2 3">
    <name type="scientific">Oryza sativa subsp. japonica</name>
    <name type="common">Rice</name>
    <dbReference type="NCBI Taxonomy" id="39947"/>
    <lineage>
        <taxon>Eukaryota</taxon>
        <taxon>Viridiplantae</taxon>
        <taxon>Streptophyta</taxon>
        <taxon>Embryophyta</taxon>
        <taxon>Tracheophyta</taxon>
        <taxon>Spermatophyta</taxon>
        <taxon>Magnoliopsida</taxon>
        <taxon>Liliopsida</taxon>
        <taxon>Poales</taxon>
        <taxon>Poaceae</taxon>
        <taxon>BOP clade</taxon>
        <taxon>Oryzoideae</taxon>
        <taxon>Oryzeae</taxon>
        <taxon>Oryzinae</taxon>
        <taxon>Oryza</taxon>
        <taxon>Oryza sativa</taxon>
    </lineage>
</organism>
<protein>
    <submittedName>
        <fullName evidence="2">Os05g0388151 protein</fullName>
    </submittedName>
</protein>
<dbReference type="AlphaFoldDB" id="A0A0P0WM36"/>
<reference evidence="2 3" key="3">
    <citation type="journal article" date="2013" name="Rice">
        <title>Improvement of the Oryza sativa Nipponbare reference genome using next generation sequence and optical map data.</title>
        <authorList>
            <person name="Kawahara Y."/>
            <person name="de la Bastide M."/>
            <person name="Hamilton J.P."/>
            <person name="Kanamori H."/>
            <person name="McCombie W.R."/>
            <person name="Ouyang S."/>
            <person name="Schwartz D.C."/>
            <person name="Tanaka T."/>
            <person name="Wu J."/>
            <person name="Zhou S."/>
            <person name="Childs K.L."/>
            <person name="Davidson R.M."/>
            <person name="Lin H."/>
            <person name="Quesada-Ocampo L."/>
            <person name="Vaillancourt B."/>
            <person name="Sakai H."/>
            <person name="Lee S.S."/>
            <person name="Kim J."/>
            <person name="Numa H."/>
            <person name="Itoh T."/>
            <person name="Buell C.R."/>
            <person name="Matsumoto T."/>
        </authorList>
    </citation>
    <scope>NUCLEOTIDE SEQUENCE [LARGE SCALE GENOMIC DNA]</scope>
    <source>
        <strain evidence="3">cv. Nipponbare</strain>
    </source>
</reference>
<evidence type="ECO:0000256" key="1">
    <source>
        <dbReference type="SAM" id="MobiDB-lite"/>
    </source>
</evidence>
<feature type="region of interest" description="Disordered" evidence="1">
    <location>
        <begin position="1"/>
        <end position="43"/>
    </location>
</feature>
<sequence length="188" mass="20384">GREGRTLDAATRGPRCRGWSSEAPYVQRRDHRHRRRDRRRLRAAARGGQCVRGHCGGAGRGGRRFAGGEERGSATGSIGGAVRVRLRERRGGRTTTSARGQRCARAASLGHVDALRELGHCPQEGYGMRCFVLDGHRLLIQGNTRELAATVTASASLLRATDKLAASRAALVPPLRLRLPHRGQGTQL</sequence>
<dbReference type="InterPro" id="IPR044508">
    <property type="entry name" value="At5g50450/At1g67340-like"/>
</dbReference>
<feature type="non-terminal residue" evidence="2">
    <location>
        <position position="188"/>
    </location>
</feature>
<proteinExistence type="predicted"/>
<accession>A0A0P0WM36</accession>